<comment type="caution">
    <text evidence="2">The sequence shown here is derived from an EMBL/GenBank/DDBJ whole genome shotgun (WGS) entry which is preliminary data.</text>
</comment>
<sequence>MTLPVVQLMVCGLSTIDIATRLDRSEDLVKNHLVRAFRATGATTRLHLVVWMYETGRVIPGIVHLPDAPPRSRQHLTTPLTADEAALLRLASLRHQLAATRAELDTLVVLVEPNPEQR</sequence>
<evidence type="ECO:0000259" key="1">
    <source>
        <dbReference type="PROSITE" id="PS50043"/>
    </source>
</evidence>
<dbReference type="GO" id="GO:0006355">
    <property type="term" value="P:regulation of DNA-templated transcription"/>
    <property type="evidence" value="ECO:0007669"/>
    <property type="project" value="InterPro"/>
</dbReference>
<dbReference type="EMBL" id="JACHIV010000001">
    <property type="protein sequence ID" value="MBB5070032.1"/>
    <property type="molecule type" value="Genomic_DNA"/>
</dbReference>
<protein>
    <submittedName>
        <fullName evidence="2">DNA-binding CsgD family transcriptional regulator</fullName>
    </submittedName>
</protein>
<gene>
    <name evidence="2" type="ORF">BJ969_003120</name>
</gene>
<dbReference type="SUPFAM" id="SSF46894">
    <property type="entry name" value="C-terminal effector domain of the bipartite response regulators"/>
    <property type="match status" value="1"/>
</dbReference>
<dbReference type="InterPro" id="IPR016032">
    <property type="entry name" value="Sig_transdc_resp-reg_C-effctor"/>
</dbReference>
<dbReference type="RefSeq" id="WP_184479625.1">
    <property type="nucleotide sequence ID" value="NZ_JACHIV010000001.1"/>
</dbReference>
<dbReference type="InterPro" id="IPR000792">
    <property type="entry name" value="Tscrpt_reg_LuxR_C"/>
</dbReference>
<dbReference type="InterPro" id="IPR036388">
    <property type="entry name" value="WH-like_DNA-bd_sf"/>
</dbReference>
<keyword evidence="3" id="KW-1185">Reference proteome</keyword>
<name>A0A840NLN2_9PSEU</name>
<reference evidence="2 3" key="1">
    <citation type="submission" date="2020-08" db="EMBL/GenBank/DDBJ databases">
        <title>Sequencing the genomes of 1000 actinobacteria strains.</title>
        <authorList>
            <person name="Klenk H.-P."/>
        </authorList>
    </citation>
    <scope>NUCLEOTIDE SEQUENCE [LARGE SCALE GENOMIC DNA]</scope>
    <source>
        <strain evidence="2 3">DSM 45582</strain>
    </source>
</reference>
<evidence type="ECO:0000313" key="3">
    <source>
        <dbReference type="Proteomes" id="UP000580474"/>
    </source>
</evidence>
<dbReference type="SMART" id="SM00421">
    <property type="entry name" value="HTH_LUXR"/>
    <property type="match status" value="1"/>
</dbReference>
<keyword evidence="2" id="KW-0238">DNA-binding</keyword>
<dbReference type="Proteomes" id="UP000580474">
    <property type="component" value="Unassembled WGS sequence"/>
</dbReference>
<dbReference type="PROSITE" id="PS50043">
    <property type="entry name" value="HTH_LUXR_2"/>
    <property type="match status" value="1"/>
</dbReference>
<dbReference type="GO" id="GO:0003677">
    <property type="term" value="F:DNA binding"/>
    <property type="evidence" value="ECO:0007669"/>
    <property type="project" value="UniProtKB-KW"/>
</dbReference>
<organism evidence="2 3">
    <name type="scientific">Saccharopolyspora gloriosae</name>
    <dbReference type="NCBI Taxonomy" id="455344"/>
    <lineage>
        <taxon>Bacteria</taxon>
        <taxon>Bacillati</taxon>
        <taxon>Actinomycetota</taxon>
        <taxon>Actinomycetes</taxon>
        <taxon>Pseudonocardiales</taxon>
        <taxon>Pseudonocardiaceae</taxon>
        <taxon>Saccharopolyspora</taxon>
    </lineage>
</organism>
<accession>A0A840NLN2</accession>
<evidence type="ECO:0000313" key="2">
    <source>
        <dbReference type="EMBL" id="MBB5070032.1"/>
    </source>
</evidence>
<feature type="domain" description="HTH luxR-type" evidence="1">
    <location>
        <begin position="1"/>
        <end position="56"/>
    </location>
</feature>
<dbReference type="AlphaFoldDB" id="A0A840NLN2"/>
<proteinExistence type="predicted"/>
<dbReference type="Gene3D" id="1.10.10.10">
    <property type="entry name" value="Winged helix-like DNA-binding domain superfamily/Winged helix DNA-binding domain"/>
    <property type="match status" value="1"/>
</dbReference>